<reference evidence="4 5" key="1">
    <citation type="submission" date="2023-07" db="EMBL/GenBank/DDBJ databases">
        <title>Genomic Encyclopedia of Type Strains, Phase IV (KMG-IV): sequencing the most valuable type-strain genomes for metagenomic binning, comparative biology and taxonomic classification.</title>
        <authorList>
            <person name="Goeker M."/>
        </authorList>
    </citation>
    <scope>NUCLEOTIDE SEQUENCE [LARGE SCALE GENOMIC DNA]</scope>
    <source>
        <strain evidence="4 5">DSM 1400</strain>
    </source>
</reference>
<comment type="caution">
    <text evidence="4">The sequence shown here is derived from an EMBL/GenBank/DDBJ whole genome shotgun (WGS) entry which is preliminary data.</text>
</comment>
<keyword evidence="2 3" id="KW-0472">Membrane</keyword>
<dbReference type="PANTHER" id="PTHR22550">
    <property type="entry name" value="SPORE GERMINATION PROTEIN"/>
    <property type="match status" value="1"/>
</dbReference>
<dbReference type="Pfam" id="PF03323">
    <property type="entry name" value="GerA"/>
    <property type="match status" value="1"/>
</dbReference>
<accession>A0ABU0JSB5</accession>
<proteinExistence type="inferred from homology"/>
<sequence>MEEEYIVCNTKEIQKRAIESPQLQDGLRVPKDSFTENMDTNLSLIRYRIKDSNLRIKHFEIGIRTKTSVSLIYLQDVANDKIIEITEKKLNSIEVDGVLEGGYLQKFFKNKDLEFFPQTSLAERSDKASASILTGAACVLVEGSGLALIIPSTIGAFIDSGDDHYEPYYISVFNKLLRIGCIMLTLTAAPLYVAIVAYNSDVIPFKYILTLSYSRNFVPVNAFLEAFIMEIISKILVESSIRFPKKIGPAIGIVGAIVIGQAAVSAGLVSPLMVIIVALSTMASFVVPDYSLMDSINLLKFIILIITGMLGLYGFIIACSFIILALVSHNNFSIPYGSPFAPFNWIDFKDFFLSSIKMDKYRRLYIKPKNKRRTK</sequence>
<gene>
    <name evidence="4" type="ORF">QOZ93_001729</name>
</gene>
<feature type="transmembrane region" description="Helical" evidence="3">
    <location>
        <begin position="301"/>
        <end position="327"/>
    </location>
</feature>
<evidence type="ECO:0000313" key="4">
    <source>
        <dbReference type="EMBL" id="MDQ0479986.1"/>
    </source>
</evidence>
<feature type="transmembrane region" description="Helical" evidence="3">
    <location>
        <begin position="176"/>
        <end position="198"/>
    </location>
</feature>
<name>A0ABU0JSB5_HATLI</name>
<keyword evidence="5" id="KW-1185">Reference proteome</keyword>
<evidence type="ECO:0000256" key="3">
    <source>
        <dbReference type="SAM" id="Phobius"/>
    </source>
</evidence>
<evidence type="ECO:0008006" key="6">
    <source>
        <dbReference type="Google" id="ProtNLM"/>
    </source>
</evidence>
<dbReference type="InterPro" id="IPR004995">
    <property type="entry name" value="Spore_Ger"/>
</dbReference>
<dbReference type="InterPro" id="IPR050768">
    <property type="entry name" value="UPF0353/GerABKA_families"/>
</dbReference>
<dbReference type="Proteomes" id="UP001224418">
    <property type="component" value="Unassembled WGS sequence"/>
</dbReference>
<evidence type="ECO:0000256" key="1">
    <source>
        <dbReference type="ARBA" id="ARBA00005278"/>
    </source>
</evidence>
<feature type="transmembrane region" description="Helical" evidence="3">
    <location>
        <begin position="249"/>
        <end position="281"/>
    </location>
</feature>
<protein>
    <recommendedName>
        <fullName evidence="6">Spore germination protein</fullName>
    </recommendedName>
</protein>
<evidence type="ECO:0000313" key="5">
    <source>
        <dbReference type="Proteomes" id="UP001224418"/>
    </source>
</evidence>
<keyword evidence="3" id="KW-1133">Transmembrane helix</keyword>
<keyword evidence="3" id="KW-0812">Transmembrane</keyword>
<organism evidence="4 5">
    <name type="scientific">Hathewaya limosa</name>
    <name type="common">Clostridium limosum</name>
    <dbReference type="NCBI Taxonomy" id="1536"/>
    <lineage>
        <taxon>Bacteria</taxon>
        <taxon>Bacillati</taxon>
        <taxon>Bacillota</taxon>
        <taxon>Clostridia</taxon>
        <taxon>Eubacteriales</taxon>
        <taxon>Clostridiaceae</taxon>
        <taxon>Hathewaya</taxon>
    </lineage>
</organism>
<dbReference type="EMBL" id="JAUSWN010000013">
    <property type="protein sequence ID" value="MDQ0479986.1"/>
    <property type="molecule type" value="Genomic_DNA"/>
</dbReference>
<dbReference type="PANTHER" id="PTHR22550:SF5">
    <property type="entry name" value="LEUCINE ZIPPER PROTEIN 4"/>
    <property type="match status" value="1"/>
</dbReference>
<evidence type="ECO:0000256" key="2">
    <source>
        <dbReference type="ARBA" id="ARBA00023136"/>
    </source>
</evidence>
<comment type="similarity">
    <text evidence="1">Belongs to the GerABKA family.</text>
</comment>